<evidence type="ECO:0000256" key="4">
    <source>
        <dbReference type="RuleBase" id="RU000363"/>
    </source>
</evidence>
<dbReference type="PANTHER" id="PTHR43544">
    <property type="entry name" value="SHORT-CHAIN DEHYDROGENASE/REDUCTASE"/>
    <property type="match status" value="1"/>
</dbReference>
<dbReference type="SUPFAM" id="SSF51735">
    <property type="entry name" value="NAD(P)-binding Rossmann-fold domains"/>
    <property type="match status" value="1"/>
</dbReference>
<dbReference type="PRINTS" id="PR00080">
    <property type="entry name" value="SDRFAMILY"/>
</dbReference>
<reference evidence="5 6" key="1">
    <citation type="journal article" date="2016" name="Mol. Biol. Evol.">
        <title>Comparative Genomics of Early-Diverging Mushroom-Forming Fungi Provides Insights into the Origins of Lignocellulose Decay Capabilities.</title>
        <authorList>
            <person name="Nagy L.G."/>
            <person name="Riley R."/>
            <person name="Tritt A."/>
            <person name="Adam C."/>
            <person name="Daum C."/>
            <person name="Floudas D."/>
            <person name="Sun H."/>
            <person name="Yadav J.S."/>
            <person name="Pangilinan J."/>
            <person name="Larsson K.H."/>
            <person name="Matsuura K."/>
            <person name="Barry K."/>
            <person name="Labutti K."/>
            <person name="Kuo R."/>
            <person name="Ohm R.A."/>
            <person name="Bhattacharya S.S."/>
            <person name="Shirouzu T."/>
            <person name="Yoshinaga Y."/>
            <person name="Martin F.M."/>
            <person name="Grigoriev I.V."/>
            <person name="Hibbett D.S."/>
        </authorList>
    </citation>
    <scope>NUCLEOTIDE SEQUENCE [LARGE SCALE GENOMIC DNA]</scope>
    <source>
        <strain evidence="5 6">TUFC12733</strain>
    </source>
</reference>
<dbReference type="GO" id="GO:0016491">
    <property type="term" value="F:oxidoreductase activity"/>
    <property type="evidence" value="ECO:0007669"/>
    <property type="project" value="UniProtKB-KW"/>
</dbReference>
<sequence length="241" mass="26167">MPPRFFVVTGTSRGLGLEFVKQLAAEPNTTVICVVRTLRNTDQLAHFANDKDNVFIVEADISKQVAVQSVVEEIDQMTDGKVDVLINNAAINTDPSRPLNQWDAKTFNDHLFTNITGPIIMTNALLPMLRRGAEKRIINISSGMGSLAYNEPGSEQTSSYSVLSVSKAGLNMATRKYAVELGKEGFTAVSISPGWVQTRQGGRDAPLTATDSVSAILKLVNALTPEQNGAFINYDGMEIDF</sequence>
<evidence type="ECO:0000313" key="6">
    <source>
        <dbReference type="Proteomes" id="UP000076738"/>
    </source>
</evidence>
<dbReference type="InterPro" id="IPR051468">
    <property type="entry name" value="Fungal_SecMetab_SDRs"/>
</dbReference>
<dbReference type="Proteomes" id="UP000076738">
    <property type="component" value="Unassembled WGS sequence"/>
</dbReference>
<dbReference type="Gene3D" id="3.40.50.720">
    <property type="entry name" value="NAD(P)-binding Rossmann-like Domain"/>
    <property type="match status" value="1"/>
</dbReference>
<proteinExistence type="inferred from homology"/>
<evidence type="ECO:0000256" key="2">
    <source>
        <dbReference type="ARBA" id="ARBA00022857"/>
    </source>
</evidence>
<protein>
    <submittedName>
        <fullName evidence="5">4-dihydrotrisporin dehydrogenase</fullName>
    </submittedName>
</protein>
<dbReference type="CDD" id="cd05325">
    <property type="entry name" value="carb_red_sniffer_like_SDR_c"/>
    <property type="match status" value="1"/>
</dbReference>
<accession>A0A167NRB0</accession>
<evidence type="ECO:0000256" key="3">
    <source>
        <dbReference type="ARBA" id="ARBA00023002"/>
    </source>
</evidence>
<dbReference type="PANTHER" id="PTHR43544:SF7">
    <property type="entry name" value="NADB-LER2"/>
    <property type="match status" value="1"/>
</dbReference>
<dbReference type="AlphaFoldDB" id="A0A167NRB0"/>
<keyword evidence="2" id="KW-0521">NADP</keyword>
<evidence type="ECO:0000256" key="1">
    <source>
        <dbReference type="ARBA" id="ARBA00006484"/>
    </source>
</evidence>
<keyword evidence="3" id="KW-0560">Oxidoreductase</keyword>
<name>A0A167NRB0_CALVF</name>
<dbReference type="Pfam" id="PF00106">
    <property type="entry name" value="adh_short"/>
    <property type="match status" value="1"/>
</dbReference>
<gene>
    <name evidence="5" type="ORF">CALVIDRAFT_512519</name>
</gene>
<comment type="similarity">
    <text evidence="1 4">Belongs to the short-chain dehydrogenases/reductases (SDR) family.</text>
</comment>
<dbReference type="EMBL" id="KV417277">
    <property type="protein sequence ID" value="KZO97979.1"/>
    <property type="molecule type" value="Genomic_DNA"/>
</dbReference>
<dbReference type="OrthoDB" id="9876299at2759"/>
<dbReference type="InterPro" id="IPR036291">
    <property type="entry name" value="NAD(P)-bd_dom_sf"/>
</dbReference>
<dbReference type="GO" id="GO:0005737">
    <property type="term" value="C:cytoplasm"/>
    <property type="evidence" value="ECO:0007669"/>
    <property type="project" value="TreeGrafter"/>
</dbReference>
<organism evidence="5 6">
    <name type="scientific">Calocera viscosa (strain TUFC12733)</name>
    <dbReference type="NCBI Taxonomy" id="1330018"/>
    <lineage>
        <taxon>Eukaryota</taxon>
        <taxon>Fungi</taxon>
        <taxon>Dikarya</taxon>
        <taxon>Basidiomycota</taxon>
        <taxon>Agaricomycotina</taxon>
        <taxon>Dacrymycetes</taxon>
        <taxon>Dacrymycetales</taxon>
        <taxon>Dacrymycetaceae</taxon>
        <taxon>Calocera</taxon>
    </lineage>
</organism>
<evidence type="ECO:0000313" key="5">
    <source>
        <dbReference type="EMBL" id="KZO97979.1"/>
    </source>
</evidence>
<dbReference type="PRINTS" id="PR00081">
    <property type="entry name" value="GDHRDH"/>
</dbReference>
<dbReference type="InterPro" id="IPR002347">
    <property type="entry name" value="SDR_fam"/>
</dbReference>
<keyword evidence="6" id="KW-1185">Reference proteome</keyword>